<dbReference type="Pfam" id="PF13173">
    <property type="entry name" value="AAA_14"/>
    <property type="match status" value="1"/>
</dbReference>
<organism evidence="6">
    <name type="scientific">viral metagenome</name>
    <dbReference type="NCBI Taxonomy" id="1070528"/>
    <lineage>
        <taxon>unclassified sequences</taxon>
        <taxon>metagenomes</taxon>
        <taxon>organismal metagenomes</taxon>
    </lineage>
</organism>
<dbReference type="Pfam" id="PF08542">
    <property type="entry name" value="Rep_fac_C"/>
    <property type="match status" value="1"/>
</dbReference>
<dbReference type="Gene3D" id="3.40.50.300">
    <property type="entry name" value="P-loop containing nucleotide triphosphate hydrolases"/>
    <property type="match status" value="1"/>
</dbReference>
<dbReference type="InterPro" id="IPR013748">
    <property type="entry name" value="Rep_factorC_C"/>
</dbReference>
<evidence type="ECO:0000256" key="3">
    <source>
        <dbReference type="ARBA" id="ARBA00022840"/>
    </source>
</evidence>
<dbReference type="InterPro" id="IPR008921">
    <property type="entry name" value="DNA_pol3_clamp-load_cplx_C"/>
</dbReference>
<dbReference type="GO" id="GO:0005524">
    <property type="term" value="F:ATP binding"/>
    <property type="evidence" value="ECO:0007669"/>
    <property type="project" value="UniProtKB-KW"/>
</dbReference>
<protein>
    <submittedName>
        <fullName evidence="6">Uncharacterized protein</fullName>
    </submittedName>
</protein>
<keyword evidence="2" id="KW-0547">Nucleotide-binding</keyword>
<dbReference type="GO" id="GO:0006261">
    <property type="term" value="P:DNA-templated DNA replication"/>
    <property type="evidence" value="ECO:0007669"/>
    <property type="project" value="TreeGrafter"/>
</dbReference>
<dbReference type="SUPFAM" id="SSF48019">
    <property type="entry name" value="post-AAA+ oligomerization domain-like"/>
    <property type="match status" value="1"/>
</dbReference>
<dbReference type="GO" id="GO:0003689">
    <property type="term" value="F:DNA clamp loader activity"/>
    <property type="evidence" value="ECO:0007669"/>
    <property type="project" value="TreeGrafter"/>
</dbReference>
<name>A0A6C0IPZ9_9ZZZZ</name>
<feature type="domain" description="AAA" evidence="5">
    <location>
        <begin position="37"/>
        <end position="163"/>
    </location>
</feature>
<evidence type="ECO:0000256" key="1">
    <source>
        <dbReference type="ARBA" id="ARBA00022705"/>
    </source>
</evidence>
<feature type="domain" description="Replication factor C C-terminal" evidence="4">
    <location>
        <begin position="236"/>
        <end position="290"/>
    </location>
</feature>
<dbReference type="GO" id="GO:0005634">
    <property type="term" value="C:nucleus"/>
    <property type="evidence" value="ECO:0007669"/>
    <property type="project" value="TreeGrafter"/>
</dbReference>
<proteinExistence type="predicted"/>
<dbReference type="GO" id="GO:0003677">
    <property type="term" value="F:DNA binding"/>
    <property type="evidence" value="ECO:0007669"/>
    <property type="project" value="InterPro"/>
</dbReference>
<dbReference type="PANTHER" id="PTHR11669:SF20">
    <property type="entry name" value="REPLICATION FACTOR C SUBUNIT 4"/>
    <property type="match status" value="1"/>
</dbReference>
<evidence type="ECO:0000313" key="6">
    <source>
        <dbReference type="EMBL" id="QHT93957.1"/>
    </source>
</evidence>
<accession>A0A6C0IPZ9</accession>
<dbReference type="GO" id="GO:0005663">
    <property type="term" value="C:DNA replication factor C complex"/>
    <property type="evidence" value="ECO:0007669"/>
    <property type="project" value="TreeGrafter"/>
</dbReference>
<keyword evidence="3" id="KW-0067">ATP-binding</keyword>
<dbReference type="InterPro" id="IPR041682">
    <property type="entry name" value="AAA_14"/>
</dbReference>
<keyword evidence="1" id="KW-0235">DNA replication</keyword>
<dbReference type="AlphaFoldDB" id="A0A6C0IPZ9"/>
<sequence length="318" mass="37643">MKELFINKYKPIYFKDYDTDIEIIKTLNMLLQTDNTNILLSGDYNSGKSTILNTIFEEYFLNIPYSVYNNNILYINNISDQGINYYRNDVKHFCQITSNIPGKKKMIIMDDIDLINEQSQQVFRSFIDKYSKNVFFIASTSNIQKVIDSLQTRFNILKIEPFKKSSVLNIMNKIKTNESIFMDKEAEDFIINISNNNIKLLIQYMHKCKLIDRHITHQLATDICCGISFFVFEKYTNYVKEKKLGEAIDILLGLYNKGYSIIDIFDGYFLFIKKYDNIDEESKYKIIKNICKYISIFYNIHEDEIELSFFTNNIIELF</sequence>
<evidence type="ECO:0000256" key="2">
    <source>
        <dbReference type="ARBA" id="ARBA00022741"/>
    </source>
</evidence>
<dbReference type="PANTHER" id="PTHR11669">
    <property type="entry name" value="REPLICATION FACTOR C / DNA POLYMERASE III GAMMA-TAU SUBUNIT"/>
    <property type="match status" value="1"/>
</dbReference>
<dbReference type="Gene3D" id="1.20.272.10">
    <property type="match status" value="1"/>
</dbReference>
<dbReference type="InterPro" id="IPR027417">
    <property type="entry name" value="P-loop_NTPase"/>
</dbReference>
<evidence type="ECO:0000259" key="4">
    <source>
        <dbReference type="Pfam" id="PF08542"/>
    </source>
</evidence>
<dbReference type="GO" id="GO:0006281">
    <property type="term" value="P:DNA repair"/>
    <property type="evidence" value="ECO:0007669"/>
    <property type="project" value="TreeGrafter"/>
</dbReference>
<dbReference type="InterPro" id="IPR050238">
    <property type="entry name" value="DNA_Rep/Repair_Clamp_Loader"/>
</dbReference>
<dbReference type="SUPFAM" id="SSF52540">
    <property type="entry name" value="P-loop containing nucleoside triphosphate hydrolases"/>
    <property type="match status" value="1"/>
</dbReference>
<reference evidence="6" key="1">
    <citation type="journal article" date="2020" name="Nature">
        <title>Giant virus diversity and host interactions through global metagenomics.</title>
        <authorList>
            <person name="Schulz F."/>
            <person name="Roux S."/>
            <person name="Paez-Espino D."/>
            <person name="Jungbluth S."/>
            <person name="Walsh D.A."/>
            <person name="Denef V.J."/>
            <person name="McMahon K.D."/>
            <person name="Konstantinidis K.T."/>
            <person name="Eloe-Fadrosh E.A."/>
            <person name="Kyrpides N.C."/>
            <person name="Woyke T."/>
        </authorList>
    </citation>
    <scope>NUCLEOTIDE SEQUENCE</scope>
    <source>
        <strain evidence="6">GVMAG-M-3300024258-14</strain>
    </source>
</reference>
<evidence type="ECO:0000259" key="5">
    <source>
        <dbReference type="Pfam" id="PF13173"/>
    </source>
</evidence>
<dbReference type="EMBL" id="MN740212">
    <property type="protein sequence ID" value="QHT93957.1"/>
    <property type="molecule type" value="Genomic_DNA"/>
</dbReference>